<comment type="caution">
    <text evidence="1">The sequence shown here is derived from an EMBL/GenBank/DDBJ whole genome shotgun (WGS) entry which is preliminary data.</text>
</comment>
<dbReference type="EMBL" id="BARU01031151">
    <property type="protein sequence ID" value="GAH71424.1"/>
    <property type="molecule type" value="Genomic_DNA"/>
</dbReference>
<sequence>PGLPSIWKNGPPFPEAECIHCNLCTKDFIVKGSRSKGVRCIKKEKEDRKKKK</sequence>
<gene>
    <name evidence="1" type="ORF">S03H2_49310</name>
</gene>
<proteinExistence type="predicted"/>
<feature type="non-terminal residue" evidence="1">
    <location>
        <position position="1"/>
    </location>
</feature>
<name>X1IZA5_9ZZZZ</name>
<accession>X1IZA5</accession>
<reference evidence="1" key="1">
    <citation type="journal article" date="2014" name="Front. Microbiol.">
        <title>High frequency of phylogenetically diverse reductive dehalogenase-homologous genes in deep subseafloor sedimentary metagenomes.</title>
        <authorList>
            <person name="Kawai M."/>
            <person name="Futagami T."/>
            <person name="Toyoda A."/>
            <person name="Takaki Y."/>
            <person name="Nishi S."/>
            <person name="Hori S."/>
            <person name="Arai W."/>
            <person name="Tsubouchi T."/>
            <person name="Morono Y."/>
            <person name="Uchiyama I."/>
            <person name="Ito T."/>
            <person name="Fujiyama A."/>
            <person name="Inagaki F."/>
            <person name="Takami H."/>
        </authorList>
    </citation>
    <scope>NUCLEOTIDE SEQUENCE</scope>
    <source>
        <strain evidence="1">Expedition CK06-06</strain>
    </source>
</reference>
<dbReference type="AlphaFoldDB" id="X1IZA5"/>
<organism evidence="1">
    <name type="scientific">marine sediment metagenome</name>
    <dbReference type="NCBI Taxonomy" id="412755"/>
    <lineage>
        <taxon>unclassified sequences</taxon>
        <taxon>metagenomes</taxon>
        <taxon>ecological metagenomes</taxon>
    </lineage>
</organism>
<evidence type="ECO:0000313" key="1">
    <source>
        <dbReference type="EMBL" id="GAH71424.1"/>
    </source>
</evidence>
<protein>
    <submittedName>
        <fullName evidence="1">Uncharacterized protein</fullName>
    </submittedName>
</protein>